<evidence type="ECO:0000256" key="2">
    <source>
        <dbReference type="ARBA" id="ARBA00006679"/>
    </source>
</evidence>
<dbReference type="PANTHER" id="PTHR33452">
    <property type="entry name" value="OXIDOREDUCTASE CATD-RELATED"/>
    <property type="match status" value="1"/>
</dbReference>
<dbReference type="Proteomes" id="UP000060016">
    <property type="component" value="Chromosome"/>
</dbReference>
<comment type="subcellular location">
    <subcellularLocation>
        <location evidence="1">Cell membrane</location>
        <topology evidence="1">Multi-pass membrane protein</topology>
    </subcellularLocation>
</comment>
<evidence type="ECO:0000256" key="5">
    <source>
        <dbReference type="ARBA" id="ARBA00022989"/>
    </source>
</evidence>
<organism evidence="7 8">
    <name type="scientific">Corynebacterium riegelii</name>
    <dbReference type="NCBI Taxonomy" id="156976"/>
    <lineage>
        <taxon>Bacteria</taxon>
        <taxon>Bacillati</taxon>
        <taxon>Actinomycetota</taxon>
        <taxon>Actinomycetes</taxon>
        <taxon>Mycobacteriales</taxon>
        <taxon>Corynebacteriaceae</taxon>
        <taxon>Corynebacterium</taxon>
    </lineage>
</organism>
<keyword evidence="6" id="KW-0472">Membrane</keyword>
<dbReference type="KEGG" id="crie:AK829_05910"/>
<dbReference type="AlphaFoldDB" id="A0A0K1RBL6"/>
<evidence type="ECO:0000256" key="1">
    <source>
        <dbReference type="ARBA" id="ARBA00004651"/>
    </source>
</evidence>
<keyword evidence="5" id="KW-1133">Transmembrane helix</keyword>
<dbReference type="GO" id="GO:0005886">
    <property type="term" value="C:plasma membrane"/>
    <property type="evidence" value="ECO:0007669"/>
    <property type="project" value="UniProtKB-SubCell"/>
</dbReference>
<dbReference type="RefSeq" id="WP_052205026.1">
    <property type="nucleotide sequence ID" value="NZ_BAAAGW010000018.1"/>
</dbReference>
<keyword evidence="8" id="KW-1185">Reference proteome</keyword>
<accession>A0A0K1RBL6</accession>
<evidence type="ECO:0000256" key="6">
    <source>
        <dbReference type="ARBA" id="ARBA00023136"/>
    </source>
</evidence>
<keyword evidence="3" id="KW-1003">Cell membrane</keyword>
<dbReference type="STRING" id="156976.AK829_05910"/>
<evidence type="ECO:0000313" key="8">
    <source>
        <dbReference type="Proteomes" id="UP000060016"/>
    </source>
</evidence>
<evidence type="ECO:0000256" key="4">
    <source>
        <dbReference type="ARBA" id="ARBA00022692"/>
    </source>
</evidence>
<dbReference type="InterPro" id="IPR051907">
    <property type="entry name" value="DoxX-like_oxidoreductase"/>
</dbReference>
<proteinExistence type="inferred from homology"/>
<dbReference type="EMBL" id="CP012342">
    <property type="protein sequence ID" value="AKV58783.1"/>
    <property type="molecule type" value="Genomic_DNA"/>
</dbReference>
<protein>
    <submittedName>
        <fullName evidence="7">Uncharacterized protein</fullName>
    </submittedName>
</protein>
<dbReference type="InterPro" id="IPR032808">
    <property type="entry name" value="DoxX"/>
</dbReference>
<dbReference type="PATRIC" id="fig|156976.3.peg.1174"/>
<dbReference type="PANTHER" id="PTHR33452:SF1">
    <property type="entry name" value="INNER MEMBRANE PROTEIN YPHA-RELATED"/>
    <property type="match status" value="1"/>
</dbReference>
<comment type="similarity">
    <text evidence="2">Belongs to the DoxX family.</text>
</comment>
<keyword evidence="4" id="KW-0812">Transmembrane</keyword>
<name>A0A0K1RBL6_9CORY</name>
<evidence type="ECO:0000256" key="3">
    <source>
        <dbReference type="ARBA" id="ARBA00022475"/>
    </source>
</evidence>
<gene>
    <name evidence="7" type="ORF">AK829_05910</name>
</gene>
<dbReference type="Pfam" id="PF07681">
    <property type="entry name" value="DoxX"/>
    <property type="match status" value="1"/>
</dbReference>
<reference evidence="7 8" key="1">
    <citation type="submission" date="2015-08" db="EMBL/GenBank/DDBJ databases">
        <authorList>
            <person name="Babu N.S."/>
            <person name="Beckwith C.J."/>
            <person name="Beseler K.G."/>
            <person name="Brison A."/>
            <person name="Carone J.V."/>
            <person name="Caskin T.P."/>
            <person name="Diamond M."/>
            <person name="Durham M.E."/>
            <person name="Foxe J.M."/>
            <person name="Go M."/>
            <person name="Henderson B.A."/>
            <person name="Jones I.B."/>
            <person name="McGettigan J.A."/>
            <person name="Micheletti S.J."/>
            <person name="Nasrallah M.E."/>
            <person name="Ortiz D."/>
            <person name="Piller C.R."/>
            <person name="Privatt S.R."/>
            <person name="Schneider S.L."/>
            <person name="Sharp S."/>
            <person name="Smith T.C."/>
            <person name="Stanton J.D."/>
            <person name="Ullery H.E."/>
            <person name="Wilson R.J."/>
            <person name="Serrano M.G."/>
            <person name="Buck G."/>
            <person name="Lee V."/>
            <person name="Wang Y."/>
            <person name="Carvalho R."/>
            <person name="Voegtly L."/>
            <person name="Shi R."/>
            <person name="Duckworth R."/>
            <person name="Johnson A."/>
            <person name="Loviza R."/>
            <person name="Walstead R."/>
            <person name="Shah Z."/>
            <person name="Kiflezghi M."/>
            <person name="Wade K."/>
            <person name="Ball S.L."/>
            <person name="Bradley K.W."/>
            <person name="Asai D.J."/>
            <person name="Bowman C.A."/>
            <person name="Russell D.A."/>
            <person name="Pope W.H."/>
            <person name="Jacobs-Sera D."/>
            <person name="Hendrix R.W."/>
            <person name="Hatfull G.F."/>
        </authorList>
    </citation>
    <scope>NUCLEOTIDE SEQUENCE [LARGE SCALE GENOMIC DNA]</scope>
    <source>
        <strain evidence="7 8">PUDD_83A45</strain>
    </source>
</reference>
<evidence type="ECO:0000313" key="7">
    <source>
        <dbReference type="EMBL" id="AKV58783.1"/>
    </source>
</evidence>
<sequence length="136" mass="14405">MNRPAVRDFALLLLRVALGVVFIARGYQRWFGTGMDAAAKELARAGVPQPKLSAYIAGTVELIGGTFLIIGLLTTIVAGGMAIMVLIAAYFVHLPQGFFAQDGGVEYPMVLAAALFMIVVFGTGRASLDGVLTRDD</sequence>